<reference evidence="6 7" key="1">
    <citation type="submission" date="2019-12" db="EMBL/GenBank/DDBJ databases">
        <authorList>
            <person name="Zhao J."/>
        </authorList>
    </citation>
    <scope>NUCLEOTIDE SEQUENCE [LARGE SCALE GENOMIC DNA]</scope>
    <source>
        <strain evidence="6 7">S-15</strain>
    </source>
</reference>
<dbReference type="NCBIfam" id="TIGR01730">
    <property type="entry name" value="RND_mfp"/>
    <property type="match status" value="1"/>
</dbReference>
<dbReference type="SUPFAM" id="SSF111369">
    <property type="entry name" value="HlyD-like secretion proteins"/>
    <property type="match status" value="1"/>
</dbReference>
<dbReference type="InterPro" id="IPR058647">
    <property type="entry name" value="BSH_CzcB-like"/>
</dbReference>
<dbReference type="Gene3D" id="1.10.287.470">
    <property type="entry name" value="Helix hairpin bin"/>
    <property type="match status" value="1"/>
</dbReference>
<organism evidence="6 7">
    <name type="scientific">Acidiluteibacter ferrifornacis</name>
    <dbReference type="NCBI Taxonomy" id="2692424"/>
    <lineage>
        <taxon>Bacteria</taxon>
        <taxon>Pseudomonadati</taxon>
        <taxon>Bacteroidota</taxon>
        <taxon>Flavobacteriia</taxon>
        <taxon>Flavobacteriales</taxon>
        <taxon>Cryomorphaceae</taxon>
        <taxon>Acidiluteibacter</taxon>
    </lineage>
</organism>
<dbReference type="EMBL" id="WWNE01000003">
    <property type="protein sequence ID" value="NBG64547.1"/>
    <property type="molecule type" value="Genomic_DNA"/>
</dbReference>
<dbReference type="Pfam" id="PF25954">
    <property type="entry name" value="Beta-barrel_RND_2"/>
    <property type="match status" value="1"/>
</dbReference>
<dbReference type="InterPro" id="IPR058637">
    <property type="entry name" value="YknX-like_C"/>
</dbReference>
<dbReference type="Proteomes" id="UP000470771">
    <property type="component" value="Unassembled WGS sequence"/>
</dbReference>
<evidence type="ECO:0000313" key="7">
    <source>
        <dbReference type="Proteomes" id="UP000470771"/>
    </source>
</evidence>
<keyword evidence="7" id="KW-1185">Reference proteome</keyword>
<dbReference type="PANTHER" id="PTHR30469">
    <property type="entry name" value="MULTIDRUG RESISTANCE PROTEIN MDTA"/>
    <property type="match status" value="1"/>
</dbReference>
<protein>
    <submittedName>
        <fullName evidence="6">Efflux RND transporter periplasmic adaptor subunit</fullName>
    </submittedName>
</protein>
<sequence>MKTKITIAAIALTGISIYGCGTKEETTTVVAQDPVKVEVLSVANPDGIATINFNGKVTAANSANISTRMMGFVDKVNVKVGDEVKKGQLLMVINNADLQAKSAQVKAAIAAAKAGFENAEKDYKRFQSLMKSNSISQKEMDDMTTRYEMMKSQLEGAKQQQSEVNAQLQYVNLTAPFDGVITNRFIEAGDMANPGMPLLAIEQPGKMEVSAMVPENQIQLVKQGAEVVVHINSINSALKGIVTEVSSSSKNTGGQYAIRVSITEESRALRSGMFATVGVGVKSEVTTNSVVMIPQSAIVSRGQLSGVYTVSQSNTAILRWLKLGQKTGDHVEVLSGLSAGEQLILSAESKLYNGAPVVY</sequence>
<evidence type="ECO:0000259" key="4">
    <source>
        <dbReference type="Pfam" id="PF25973"/>
    </source>
</evidence>
<dbReference type="PANTHER" id="PTHR30469:SF15">
    <property type="entry name" value="HLYD FAMILY OF SECRETION PROTEINS"/>
    <property type="match status" value="1"/>
</dbReference>
<name>A0A6N9NH78_9FLAO</name>
<feature type="domain" description="CusB-like beta-barrel" evidence="3">
    <location>
        <begin position="209"/>
        <end position="279"/>
    </location>
</feature>
<dbReference type="AlphaFoldDB" id="A0A6N9NH78"/>
<gene>
    <name evidence="6" type="ORF">GQN54_00365</name>
</gene>
<evidence type="ECO:0000259" key="5">
    <source>
        <dbReference type="Pfam" id="PF25989"/>
    </source>
</evidence>
<dbReference type="GO" id="GO:1990281">
    <property type="term" value="C:efflux pump complex"/>
    <property type="evidence" value="ECO:0007669"/>
    <property type="project" value="TreeGrafter"/>
</dbReference>
<feature type="domain" description="YknX-like C-terminal permuted SH3-like" evidence="5">
    <location>
        <begin position="291"/>
        <end position="357"/>
    </location>
</feature>
<accession>A0A6N9NH78</accession>
<comment type="caution">
    <text evidence="6">The sequence shown here is derived from an EMBL/GenBank/DDBJ whole genome shotgun (WGS) entry which is preliminary data.</text>
</comment>
<evidence type="ECO:0000256" key="2">
    <source>
        <dbReference type="SAM" id="Coils"/>
    </source>
</evidence>
<dbReference type="Gene3D" id="2.40.50.100">
    <property type="match status" value="1"/>
</dbReference>
<dbReference type="InterPro" id="IPR058792">
    <property type="entry name" value="Beta-barrel_RND_2"/>
</dbReference>
<proteinExistence type="inferred from homology"/>
<dbReference type="PROSITE" id="PS51257">
    <property type="entry name" value="PROKAR_LIPOPROTEIN"/>
    <property type="match status" value="1"/>
</dbReference>
<dbReference type="Pfam" id="PF25989">
    <property type="entry name" value="YknX_C"/>
    <property type="match status" value="1"/>
</dbReference>
<dbReference type="Gene3D" id="2.40.30.170">
    <property type="match status" value="1"/>
</dbReference>
<evidence type="ECO:0000313" key="6">
    <source>
        <dbReference type="EMBL" id="NBG64547.1"/>
    </source>
</evidence>
<dbReference type="Pfam" id="PF25973">
    <property type="entry name" value="BSH_CzcB"/>
    <property type="match status" value="1"/>
</dbReference>
<comment type="similarity">
    <text evidence="1">Belongs to the membrane fusion protein (MFP) (TC 8.A.1) family.</text>
</comment>
<dbReference type="GO" id="GO:0015562">
    <property type="term" value="F:efflux transmembrane transporter activity"/>
    <property type="evidence" value="ECO:0007669"/>
    <property type="project" value="TreeGrafter"/>
</dbReference>
<evidence type="ECO:0000259" key="3">
    <source>
        <dbReference type="Pfam" id="PF25954"/>
    </source>
</evidence>
<dbReference type="Gene3D" id="2.40.420.20">
    <property type="match status" value="1"/>
</dbReference>
<dbReference type="RefSeq" id="WP_160630833.1">
    <property type="nucleotide sequence ID" value="NZ_WWNE01000003.1"/>
</dbReference>
<feature type="coiled-coil region" evidence="2">
    <location>
        <begin position="140"/>
        <end position="167"/>
    </location>
</feature>
<evidence type="ECO:0000256" key="1">
    <source>
        <dbReference type="ARBA" id="ARBA00009477"/>
    </source>
</evidence>
<keyword evidence="2" id="KW-0175">Coiled coil</keyword>
<dbReference type="InterPro" id="IPR006143">
    <property type="entry name" value="RND_pump_MFP"/>
</dbReference>
<feature type="domain" description="CzcB-like barrel-sandwich hybrid" evidence="4">
    <location>
        <begin position="62"/>
        <end position="191"/>
    </location>
</feature>